<dbReference type="AlphaFoldDB" id="A0A2T3A0Z1"/>
<name>A0A2T3A0Z1_9PEZI</name>
<gene>
    <name evidence="4" type="ORF">BD289DRAFT_440130</name>
</gene>
<evidence type="ECO:0000256" key="2">
    <source>
        <dbReference type="ARBA" id="ARBA00022801"/>
    </source>
</evidence>
<dbReference type="InterPro" id="IPR029058">
    <property type="entry name" value="AB_hydrolase_fold"/>
</dbReference>
<reference evidence="4 5" key="1">
    <citation type="journal article" date="2018" name="Mycol. Prog.">
        <title>Coniella lustricola, a new species from submerged detritus.</title>
        <authorList>
            <person name="Raudabaugh D.B."/>
            <person name="Iturriaga T."/>
            <person name="Carver A."/>
            <person name="Mondo S."/>
            <person name="Pangilinan J."/>
            <person name="Lipzen A."/>
            <person name="He G."/>
            <person name="Amirebrahimi M."/>
            <person name="Grigoriev I.V."/>
            <person name="Miller A.N."/>
        </authorList>
    </citation>
    <scope>NUCLEOTIDE SEQUENCE [LARGE SCALE GENOMIC DNA]</scope>
    <source>
        <strain evidence="4 5">B22-T-1</strain>
    </source>
</reference>
<dbReference type="GO" id="GO:0006508">
    <property type="term" value="P:proteolysis"/>
    <property type="evidence" value="ECO:0007669"/>
    <property type="project" value="InterPro"/>
</dbReference>
<dbReference type="STRING" id="2025994.A0A2T3A0Z1"/>
<dbReference type="OrthoDB" id="1898734at2759"/>
<dbReference type="Proteomes" id="UP000241462">
    <property type="component" value="Unassembled WGS sequence"/>
</dbReference>
<dbReference type="GO" id="GO:0008233">
    <property type="term" value="F:peptidase activity"/>
    <property type="evidence" value="ECO:0007669"/>
    <property type="project" value="InterPro"/>
</dbReference>
<dbReference type="EMBL" id="KZ678519">
    <property type="protein sequence ID" value="PSR80823.1"/>
    <property type="molecule type" value="Genomic_DNA"/>
</dbReference>
<proteinExistence type="inferred from homology"/>
<dbReference type="InterPro" id="IPR000073">
    <property type="entry name" value="AB_hydrolase_1"/>
</dbReference>
<sequence length="470" mass="52991">MASLAIPAARLVRSAKHIVPGQLLVTEYLFSVPKDYSNFASGEVQLFARAATKLETCTTIPEQHVPQRPWMVFLAGGPGFGNPEPQDAPLTRFVLKKGYQVLFLDYRGVGLSTPVTADTIPQQPAEQFEYLKHFRQDNNVRDLEAVRNYLTAGVTDPAKRKWSIFGQSFGGFVSLSYLSKHPEGLAEVWITGGLAPISRAPQEVYRATFKKVRERNVAYYKKFPEDVASVRRIAQYLHSHNGVQLPAGGKATARRLLTLGHMFGFHGGIDSVHAMVLRMGMDLDQYGFLTRPTLTQFETFLPLDSAPIYAILHEAIYCYKKGIASNWAAQSVGQELEDFRWLSTDQHGFDDSSFLKDSTPLMFSGEMIFPFMFDDYVELGKIKKAAEALARFDEWDSLYDEEQLARNTVPVYAASYMEDMYVEYGLARETTAKVNGIKTFETNTMYHNAIRAQSEDVLSQLFKLRDDTID</sequence>
<dbReference type="InterPro" id="IPR051601">
    <property type="entry name" value="Serine_prot/Carboxylest_S33"/>
</dbReference>
<dbReference type="PANTHER" id="PTHR43248:SF2">
    <property type="entry name" value="PROLYL AMINOPEPTIDASE"/>
    <property type="match status" value="1"/>
</dbReference>
<dbReference type="SUPFAM" id="SSF53474">
    <property type="entry name" value="alpha/beta-Hydrolases"/>
    <property type="match status" value="1"/>
</dbReference>
<dbReference type="InterPro" id="IPR002410">
    <property type="entry name" value="Peptidase_S33"/>
</dbReference>
<evidence type="ECO:0000259" key="3">
    <source>
        <dbReference type="Pfam" id="PF00561"/>
    </source>
</evidence>
<dbReference type="PRINTS" id="PR00793">
    <property type="entry name" value="PROAMNOPTASE"/>
</dbReference>
<dbReference type="Gene3D" id="3.40.50.1820">
    <property type="entry name" value="alpha/beta hydrolase"/>
    <property type="match status" value="1"/>
</dbReference>
<evidence type="ECO:0000313" key="4">
    <source>
        <dbReference type="EMBL" id="PSR80823.1"/>
    </source>
</evidence>
<protein>
    <submittedName>
        <fullName evidence="4">Alpha/Beta hydrolase protein</fullName>
    </submittedName>
</protein>
<keyword evidence="2 4" id="KW-0378">Hydrolase</keyword>
<dbReference type="InParanoid" id="A0A2T3A0Z1"/>
<accession>A0A2T3A0Z1</accession>
<keyword evidence="5" id="KW-1185">Reference proteome</keyword>
<evidence type="ECO:0000313" key="5">
    <source>
        <dbReference type="Proteomes" id="UP000241462"/>
    </source>
</evidence>
<comment type="similarity">
    <text evidence="1">Belongs to the peptidase S33 family.</text>
</comment>
<dbReference type="PANTHER" id="PTHR43248">
    <property type="entry name" value="2-SUCCINYL-6-HYDROXY-2,4-CYCLOHEXADIENE-1-CARBOXYLATE SYNTHASE"/>
    <property type="match status" value="1"/>
</dbReference>
<evidence type="ECO:0000256" key="1">
    <source>
        <dbReference type="ARBA" id="ARBA00010088"/>
    </source>
</evidence>
<feature type="domain" description="AB hydrolase-1" evidence="3">
    <location>
        <begin position="69"/>
        <end position="230"/>
    </location>
</feature>
<organism evidence="4 5">
    <name type="scientific">Coniella lustricola</name>
    <dbReference type="NCBI Taxonomy" id="2025994"/>
    <lineage>
        <taxon>Eukaryota</taxon>
        <taxon>Fungi</taxon>
        <taxon>Dikarya</taxon>
        <taxon>Ascomycota</taxon>
        <taxon>Pezizomycotina</taxon>
        <taxon>Sordariomycetes</taxon>
        <taxon>Sordariomycetidae</taxon>
        <taxon>Diaporthales</taxon>
        <taxon>Schizoparmaceae</taxon>
        <taxon>Coniella</taxon>
    </lineage>
</organism>
<dbReference type="Pfam" id="PF00561">
    <property type="entry name" value="Abhydrolase_1"/>
    <property type="match status" value="1"/>
</dbReference>